<dbReference type="InterPro" id="IPR011933">
    <property type="entry name" value="Double_TM_dom"/>
</dbReference>
<gene>
    <name evidence="3" type="ORF">FZO89_02770</name>
</gene>
<feature type="domain" description="Aerotolerance regulator N-terminal" evidence="2">
    <location>
        <begin position="5"/>
        <end position="77"/>
    </location>
</feature>
<dbReference type="InterPro" id="IPR024163">
    <property type="entry name" value="Aerotolerance_reg_N"/>
</dbReference>
<organism evidence="3 4">
    <name type="scientific">Luteimonas viscosa</name>
    <dbReference type="NCBI Taxonomy" id="1132694"/>
    <lineage>
        <taxon>Bacteria</taxon>
        <taxon>Pseudomonadati</taxon>
        <taxon>Pseudomonadota</taxon>
        <taxon>Gammaproteobacteria</taxon>
        <taxon>Lysobacterales</taxon>
        <taxon>Lysobacteraceae</taxon>
        <taxon>Luteimonas</taxon>
    </lineage>
</organism>
<evidence type="ECO:0000313" key="4">
    <source>
        <dbReference type="Proteomes" id="UP000324973"/>
    </source>
</evidence>
<name>A0A5D4XKT6_9GAMM</name>
<dbReference type="OrthoDB" id="7390489at2"/>
<dbReference type="RefSeq" id="WP_149101826.1">
    <property type="nucleotide sequence ID" value="NZ_VTFT01000001.1"/>
</dbReference>
<reference evidence="3 4" key="1">
    <citation type="submission" date="2019-08" db="EMBL/GenBank/DDBJ databases">
        <title>Luteimonas viscosus sp. nov., isolated from soil of a sunflower field.</title>
        <authorList>
            <person name="Jianli Z."/>
            <person name="Ying Z."/>
        </authorList>
    </citation>
    <scope>NUCLEOTIDE SEQUENCE [LARGE SCALE GENOMIC DNA]</scope>
    <source>
        <strain evidence="3 4">XBU10</strain>
    </source>
</reference>
<sequence length="387" mass="41769">MNLVLLLPAALAALAALALPLLLHLARRQQQRPTVFAALRWLRANPKPRRRIRFDEWWLLLVRLVLVAALALLLARPALLGVEDETPRLLVVPGVAPSAIADATARAGDSDVRWLAPGFPPVDQPMPQGGFATASLLREFDATLPAAAPLTVLVPERLRGADAARLRLARDVDWRVVPADDARVDVAPSAPPVLAIRHDEAHREAVRYLRAATLAWRDADARTDVDVSDDAVNPLPKDVQVLAWLRSDPLPAEVRAWVGQGGQALLADDAQEPVQPSAAVVWRDAAGRPLLTAAALEKGRVLRFVRPLQPDAMPELLDPGFPARLRDVLQPVVAPTLVAAGDYAPVSGAIAPPPPPRDLTAWLALAIALLALLERWLATSRRRSAVA</sequence>
<comment type="caution">
    <text evidence="3">The sequence shown here is derived from an EMBL/GenBank/DDBJ whole genome shotgun (WGS) entry which is preliminary data.</text>
</comment>
<feature type="transmembrane region" description="Helical" evidence="1">
    <location>
        <begin position="359"/>
        <end position="378"/>
    </location>
</feature>
<evidence type="ECO:0000313" key="3">
    <source>
        <dbReference type="EMBL" id="TYT25276.1"/>
    </source>
</evidence>
<keyword evidence="1" id="KW-1133">Transmembrane helix</keyword>
<accession>A0A5D4XKT6</accession>
<evidence type="ECO:0000259" key="2">
    <source>
        <dbReference type="Pfam" id="PF07584"/>
    </source>
</evidence>
<proteinExistence type="predicted"/>
<keyword evidence="1" id="KW-0812">Transmembrane</keyword>
<dbReference type="Pfam" id="PF07584">
    <property type="entry name" value="BatA"/>
    <property type="match status" value="1"/>
</dbReference>
<evidence type="ECO:0000256" key="1">
    <source>
        <dbReference type="SAM" id="Phobius"/>
    </source>
</evidence>
<dbReference type="NCBIfam" id="TIGR02226">
    <property type="entry name" value="two_anch"/>
    <property type="match status" value="1"/>
</dbReference>
<dbReference type="AlphaFoldDB" id="A0A5D4XKT6"/>
<dbReference type="EMBL" id="VTFT01000001">
    <property type="protein sequence ID" value="TYT25276.1"/>
    <property type="molecule type" value="Genomic_DNA"/>
</dbReference>
<keyword evidence="1" id="KW-0472">Membrane</keyword>
<keyword evidence="4" id="KW-1185">Reference proteome</keyword>
<feature type="transmembrane region" description="Helical" evidence="1">
    <location>
        <begin position="57"/>
        <end position="75"/>
    </location>
</feature>
<dbReference type="Proteomes" id="UP000324973">
    <property type="component" value="Unassembled WGS sequence"/>
</dbReference>
<protein>
    <recommendedName>
        <fullName evidence="2">Aerotolerance regulator N-terminal domain-containing protein</fullName>
    </recommendedName>
</protein>